<accession>R7V3Q2</accession>
<dbReference type="HOGENOM" id="CLU_001944_0_0_1"/>
<dbReference type="PROSITE" id="PS50245">
    <property type="entry name" value="CAP_GLY_2"/>
    <property type="match status" value="1"/>
</dbReference>
<dbReference type="PANTHER" id="PTHR13958">
    <property type="entry name" value="CENTROSOME-ASSOCIATED PROTEIN 350"/>
    <property type="match status" value="1"/>
</dbReference>
<organism evidence="4">
    <name type="scientific">Capitella teleta</name>
    <name type="common">Polychaete worm</name>
    <dbReference type="NCBI Taxonomy" id="283909"/>
    <lineage>
        <taxon>Eukaryota</taxon>
        <taxon>Metazoa</taxon>
        <taxon>Spiralia</taxon>
        <taxon>Lophotrochozoa</taxon>
        <taxon>Annelida</taxon>
        <taxon>Polychaeta</taxon>
        <taxon>Sedentaria</taxon>
        <taxon>Scolecida</taxon>
        <taxon>Capitellidae</taxon>
        <taxon>Capitella</taxon>
    </lineage>
</organism>
<gene>
    <name evidence="4" type="ORF">CAPTEDRAFT_226518</name>
</gene>
<dbReference type="Pfam" id="PF01302">
    <property type="entry name" value="CAP_GLY"/>
    <property type="match status" value="1"/>
</dbReference>
<sequence>MRRKAKKENSYQKNWMKIYIFKRSLAKILSCVTCKQPRECGGFFWTQDSSDETIINSSANESYSNEFDTATETAQQANAKSAEAAAAKKKPVSSASPTETRLSRVAKEKGLNVKASPLVTQRNNRRGESGSESEDSFSLNFSETPSDASDYENRIKLLNDELHRRKVEAEDLKKEQKKRRRDRLKEKEAALSQQIAVGLAPQAYDDYIIQVKHEMDGDVTPVRVKPQRLESLRQPDVTVLADASSILSPDHLPRSISQGQTTTSTPKESVSHKDTVSEEEIPIDAAASDNSESQALDFRLKLDETPQVEEKAAHTARSIPEIPESEAATPREPSVSTRSEHFTDDFESEKSERSESSSQSYTSSSQQRSRSTSATSTETESDRRTEVSSSTKVSVHTEEDISEHLSAASEDEASGIVFDLNTTEQSKPTDKEDQLQDFTIGDRVTVGGVQAGTLMFKGSTMFMPGFWAGVALDKPEGRNNGSKDGVEYFKCPAMHGLFAPPDKIARLIEEVEEDDASSEHTITEDVPDHAPLKESDDEEDSEQISESKNSMTDDAATDSELERVISSAAAAVEGFELKDEETDGTVSIEEPFKDDLNNKEKEEEVEVKKSPPPVPKKPDQKLTDRAMYVNNTADNAVQNMLNEAISQMIKIRSKKAQTPPKEPKEEEKQEEKKEKREEKKVQNEEESGFRGGSNFMQSLDLEIPSERRKGNSDATALDFTGATPTVIKQDDLDRMYEELMTLTGDEDEYWEDDDEMGFGGNARKRPPAYQEKSPDNTGLNKAELRLDLRKLNEELIYAVPNQKEQLVPLIHNTAEVFWERRRYGEAWDSTVQPPQDFFDAAEDQGADMESRSKKVYKRMVFDLTAEVLRDLYKDEGHSEESFWPQFRTQRAWPVRERTPPTTLQALKPVLESRVLKVLHRADPAKEGAPSRRLKTWSSRKKKDHVDQILVQELRHEEPDWINYDDDELAVKMQLSDALFDSLLCETGQVISRIQQKRSNHR</sequence>
<dbReference type="PANTHER" id="PTHR13958:SF3">
    <property type="entry name" value="CAP-GLY DOMAIN-CONTAINING PROTEIN-RELATED"/>
    <property type="match status" value="1"/>
</dbReference>
<feature type="compositionally biased region" description="Basic and acidic residues" evidence="2">
    <location>
        <begin position="338"/>
        <end position="355"/>
    </location>
</feature>
<dbReference type="AlphaFoldDB" id="R7V3Q2"/>
<keyword evidence="6" id="KW-1185">Reference proteome</keyword>
<keyword evidence="1" id="KW-0175">Coiled coil</keyword>
<feature type="compositionally biased region" description="Basic and acidic residues" evidence="2">
    <location>
        <begin position="101"/>
        <end position="111"/>
    </location>
</feature>
<dbReference type="STRING" id="283909.R7V3Q2"/>
<dbReference type="GO" id="GO:0034453">
    <property type="term" value="P:microtubule anchoring"/>
    <property type="evidence" value="ECO:0007669"/>
    <property type="project" value="InterPro"/>
</dbReference>
<evidence type="ECO:0000313" key="6">
    <source>
        <dbReference type="Proteomes" id="UP000014760"/>
    </source>
</evidence>
<evidence type="ECO:0000313" key="5">
    <source>
        <dbReference type="EnsemblMetazoa" id="CapteP226518"/>
    </source>
</evidence>
<feature type="compositionally biased region" description="Polar residues" evidence="2">
    <location>
        <begin position="136"/>
        <end position="147"/>
    </location>
</feature>
<dbReference type="EnsemblMetazoa" id="CapteT226518">
    <property type="protein sequence ID" value="CapteP226518"/>
    <property type="gene ID" value="CapteG226518"/>
</dbReference>
<reference evidence="5" key="3">
    <citation type="submission" date="2015-06" db="UniProtKB">
        <authorList>
            <consortium name="EnsemblMetazoa"/>
        </authorList>
    </citation>
    <scope>IDENTIFICATION</scope>
</reference>
<dbReference type="Pfam" id="PF14309">
    <property type="entry name" value="DUF4378"/>
    <property type="match status" value="1"/>
</dbReference>
<feature type="region of interest" description="Disordered" evidence="2">
    <location>
        <begin position="512"/>
        <end position="561"/>
    </location>
</feature>
<dbReference type="SUPFAM" id="SSF74924">
    <property type="entry name" value="Cap-Gly domain"/>
    <property type="match status" value="1"/>
</dbReference>
<feature type="compositionally biased region" description="Basic and acidic residues" evidence="2">
    <location>
        <begin position="298"/>
        <end position="313"/>
    </location>
</feature>
<feature type="region of interest" description="Disordered" evidence="2">
    <location>
        <begin position="573"/>
        <end position="624"/>
    </location>
</feature>
<dbReference type="InterPro" id="IPR036859">
    <property type="entry name" value="CAP-Gly_dom_sf"/>
</dbReference>
<dbReference type="GO" id="GO:0008017">
    <property type="term" value="F:microtubule binding"/>
    <property type="evidence" value="ECO:0007669"/>
    <property type="project" value="InterPro"/>
</dbReference>
<feature type="compositionally biased region" description="Basic and acidic residues" evidence="2">
    <location>
        <begin position="661"/>
        <end position="683"/>
    </location>
</feature>
<dbReference type="EMBL" id="KB297495">
    <property type="protein sequence ID" value="ELU10435.1"/>
    <property type="molecule type" value="Genomic_DNA"/>
</dbReference>
<feature type="compositionally biased region" description="Basic and acidic residues" evidence="2">
    <location>
        <begin position="590"/>
        <end position="609"/>
    </location>
</feature>
<dbReference type="Proteomes" id="UP000014760">
    <property type="component" value="Unassembled WGS sequence"/>
</dbReference>
<dbReference type="SMART" id="SM01052">
    <property type="entry name" value="CAP_GLY"/>
    <property type="match status" value="1"/>
</dbReference>
<feature type="compositionally biased region" description="Low complexity" evidence="2">
    <location>
        <begin position="356"/>
        <end position="378"/>
    </location>
</feature>
<feature type="region of interest" description="Disordered" evidence="2">
    <location>
        <begin position="249"/>
        <end position="414"/>
    </location>
</feature>
<feature type="coiled-coil region" evidence="1">
    <location>
        <begin position="148"/>
        <end position="194"/>
    </location>
</feature>
<dbReference type="InterPro" id="IPR000938">
    <property type="entry name" value="CAP-Gly_domain"/>
</dbReference>
<feature type="domain" description="CAP-Gly" evidence="3">
    <location>
        <begin position="458"/>
        <end position="500"/>
    </location>
</feature>
<feature type="region of interest" description="Disordered" evidence="2">
    <location>
        <begin position="757"/>
        <end position="778"/>
    </location>
</feature>
<evidence type="ECO:0000259" key="3">
    <source>
        <dbReference type="PROSITE" id="PS50245"/>
    </source>
</evidence>
<protein>
    <recommendedName>
        <fullName evidence="3">CAP-Gly domain-containing protein</fullName>
    </recommendedName>
</protein>
<evidence type="ECO:0000256" key="1">
    <source>
        <dbReference type="SAM" id="Coils"/>
    </source>
</evidence>
<dbReference type="Gene3D" id="2.30.30.190">
    <property type="entry name" value="CAP Gly-rich-like domain"/>
    <property type="match status" value="1"/>
</dbReference>
<evidence type="ECO:0000256" key="2">
    <source>
        <dbReference type="SAM" id="MobiDB-lite"/>
    </source>
</evidence>
<reference evidence="6" key="1">
    <citation type="submission" date="2012-12" db="EMBL/GenBank/DDBJ databases">
        <authorList>
            <person name="Hellsten U."/>
            <person name="Grimwood J."/>
            <person name="Chapman J.A."/>
            <person name="Shapiro H."/>
            <person name="Aerts A."/>
            <person name="Otillar R.P."/>
            <person name="Terry A.Y."/>
            <person name="Boore J.L."/>
            <person name="Simakov O."/>
            <person name="Marletaz F."/>
            <person name="Cho S.-J."/>
            <person name="Edsinger-Gonzales E."/>
            <person name="Havlak P."/>
            <person name="Kuo D.-H."/>
            <person name="Larsson T."/>
            <person name="Lv J."/>
            <person name="Arendt D."/>
            <person name="Savage R."/>
            <person name="Osoegawa K."/>
            <person name="de Jong P."/>
            <person name="Lindberg D.R."/>
            <person name="Seaver E.C."/>
            <person name="Weisblat D.A."/>
            <person name="Putnam N.H."/>
            <person name="Grigoriev I.V."/>
            <person name="Rokhsar D.S."/>
        </authorList>
    </citation>
    <scope>NUCLEOTIDE SEQUENCE</scope>
    <source>
        <strain evidence="6">I ESC-2004</strain>
    </source>
</reference>
<dbReference type="InterPro" id="IPR025486">
    <property type="entry name" value="DUF4378"/>
</dbReference>
<dbReference type="EMBL" id="AMQN01006059">
    <property type="status" value="NOT_ANNOTATED_CDS"/>
    <property type="molecule type" value="Genomic_DNA"/>
</dbReference>
<feature type="compositionally biased region" description="Basic and acidic residues" evidence="2">
    <location>
        <begin position="517"/>
        <end position="534"/>
    </location>
</feature>
<dbReference type="OMA" id="CRENGSE"/>
<dbReference type="OrthoDB" id="306254at2759"/>
<feature type="region of interest" description="Disordered" evidence="2">
    <location>
        <begin position="648"/>
        <end position="716"/>
    </location>
</feature>
<feature type="compositionally biased region" description="Polar residues" evidence="2">
    <location>
        <begin position="255"/>
        <end position="268"/>
    </location>
</feature>
<dbReference type="InterPro" id="IPR028750">
    <property type="entry name" value="CEP350/CC187"/>
</dbReference>
<reference evidence="4 6" key="2">
    <citation type="journal article" date="2013" name="Nature">
        <title>Insights into bilaterian evolution from three spiralian genomes.</title>
        <authorList>
            <person name="Simakov O."/>
            <person name="Marletaz F."/>
            <person name="Cho S.J."/>
            <person name="Edsinger-Gonzales E."/>
            <person name="Havlak P."/>
            <person name="Hellsten U."/>
            <person name="Kuo D.H."/>
            <person name="Larsson T."/>
            <person name="Lv J."/>
            <person name="Arendt D."/>
            <person name="Savage R."/>
            <person name="Osoegawa K."/>
            <person name="de Jong P."/>
            <person name="Grimwood J."/>
            <person name="Chapman J.A."/>
            <person name="Shapiro H."/>
            <person name="Aerts A."/>
            <person name="Otillar R.P."/>
            <person name="Terry A.Y."/>
            <person name="Boore J.L."/>
            <person name="Grigoriev I.V."/>
            <person name="Lindberg D.R."/>
            <person name="Seaver E.C."/>
            <person name="Weisblat D.A."/>
            <person name="Putnam N.H."/>
            <person name="Rokhsar D.S."/>
        </authorList>
    </citation>
    <scope>NUCLEOTIDE SEQUENCE</scope>
    <source>
        <strain evidence="4 6">I ESC-2004</strain>
    </source>
</reference>
<name>R7V3Q2_CAPTE</name>
<evidence type="ECO:0000313" key="4">
    <source>
        <dbReference type="EMBL" id="ELU10435.1"/>
    </source>
</evidence>
<dbReference type="GO" id="GO:0005813">
    <property type="term" value="C:centrosome"/>
    <property type="evidence" value="ECO:0007669"/>
    <property type="project" value="InterPro"/>
</dbReference>
<feature type="region of interest" description="Disordered" evidence="2">
    <location>
        <begin position="78"/>
        <end position="148"/>
    </location>
</feature>
<proteinExistence type="predicted"/>